<gene>
    <name evidence="2" type="ORF">MNBD_GAMMA14-490</name>
</gene>
<dbReference type="PANTHER" id="PTHR41368:SF1">
    <property type="entry name" value="PROTEIN YGHO"/>
    <property type="match status" value="1"/>
</dbReference>
<accession>A0A3B0YBB4</accession>
<evidence type="ECO:0000259" key="1">
    <source>
        <dbReference type="PROSITE" id="PS51186"/>
    </source>
</evidence>
<dbReference type="PROSITE" id="PS51186">
    <property type="entry name" value="GNAT"/>
    <property type="match status" value="1"/>
</dbReference>
<dbReference type="PANTHER" id="PTHR41368">
    <property type="entry name" value="PROTEIN YGHO"/>
    <property type="match status" value="1"/>
</dbReference>
<dbReference type="AlphaFoldDB" id="A0A3B0YBB4"/>
<feature type="domain" description="N-acetyltransferase" evidence="1">
    <location>
        <begin position="212"/>
        <end position="392"/>
    </location>
</feature>
<sequence length="401" mass="45851">MITAPNSNQRNAMPADKDALDVRSVDNKARLKDFIHLPWSIYRNDPNWVAPLLIEQKQRYSSKNPFFERARWQAWVAYRKGKPVGRISAQIDPLHLERYANQTGHFGSLEAENDPAIFSALFQAAETWLAGEGMRQVTGPFTLSINEEAGLLIDGFDTPPRIMMGHNPPYYGAHIEANGFNTAQDLLAYHQPPSYEFSPTVKRLLTRLSGRIHLRHLNRKALDSELGILRHIFNDAWSENWGFVPFTEAEFREVGKAMTLLLDDDFVQIAEVDGEPAAMIIGLPDINQAIQDLNGRLLPFGWLKLLWRIKVRYPTRARIPLMGVLKKYQHTRLGPALAFAVTDALKQPFQRRGIEDVEMSWILENNQGMRNIIEKLGGVEYKRYRLYEKQLGSRTDEGISD</sequence>
<dbReference type="SUPFAM" id="SSF55729">
    <property type="entry name" value="Acyl-CoA N-acyltransferases (Nat)"/>
    <property type="match status" value="1"/>
</dbReference>
<reference evidence="2" key="1">
    <citation type="submission" date="2018-06" db="EMBL/GenBank/DDBJ databases">
        <authorList>
            <person name="Zhirakovskaya E."/>
        </authorList>
    </citation>
    <scope>NUCLEOTIDE SEQUENCE</scope>
</reference>
<protein>
    <recommendedName>
        <fullName evidence="1">N-acetyltransferase domain-containing protein</fullName>
    </recommendedName>
</protein>
<proteinExistence type="predicted"/>
<dbReference type="GO" id="GO:0016747">
    <property type="term" value="F:acyltransferase activity, transferring groups other than amino-acyl groups"/>
    <property type="evidence" value="ECO:0007669"/>
    <property type="project" value="InterPro"/>
</dbReference>
<organism evidence="2">
    <name type="scientific">hydrothermal vent metagenome</name>
    <dbReference type="NCBI Taxonomy" id="652676"/>
    <lineage>
        <taxon>unclassified sequences</taxon>
        <taxon>metagenomes</taxon>
        <taxon>ecological metagenomes</taxon>
    </lineage>
</organism>
<dbReference type="InterPro" id="IPR016181">
    <property type="entry name" value="Acyl_CoA_acyltransferase"/>
</dbReference>
<name>A0A3B0YBB4_9ZZZZ</name>
<dbReference type="InterPro" id="IPR039968">
    <property type="entry name" value="BcerS-like"/>
</dbReference>
<dbReference type="InterPro" id="IPR000182">
    <property type="entry name" value="GNAT_dom"/>
</dbReference>
<dbReference type="EMBL" id="UOFM01000195">
    <property type="protein sequence ID" value="VAW76801.1"/>
    <property type="molecule type" value="Genomic_DNA"/>
</dbReference>
<dbReference type="Gene3D" id="3.40.630.30">
    <property type="match status" value="1"/>
</dbReference>
<evidence type="ECO:0000313" key="2">
    <source>
        <dbReference type="EMBL" id="VAW76801.1"/>
    </source>
</evidence>